<gene>
    <name evidence="2" type="ORF">AUP74_03035</name>
</gene>
<dbReference type="OrthoDB" id="5731707at2"/>
<feature type="chain" id="PRO_5008895663" description="Outer membrane protein beta-barrel domain-containing protein" evidence="1">
    <location>
        <begin position="18"/>
        <end position="177"/>
    </location>
</feature>
<dbReference type="AlphaFoldDB" id="A0A1C9WB78"/>
<evidence type="ECO:0008006" key="4">
    <source>
        <dbReference type="Google" id="ProtNLM"/>
    </source>
</evidence>
<dbReference type="KEGG" id="micc:AUP74_03035"/>
<name>A0A1C9WB78_9GAMM</name>
<accession>A0A1C9WB78</accession>
<dbReference type="EMBL" id="CP014143">
    <property type="protein sequence ID" value="AOS98401.1"/>
    <property type="molecule type" value="Genomic_DNA"/>
</dbReference>
<dbReference type="Proteomes" id="UP000095672">
    <property type="component" value="Chromosome"/>
</dbReference>
<keyword evidence="3" id="KW-1185">Reference proteome</keyword>
<evidence type="ECO:0000256" key="1">
    <source>
        <dbReference type="SAM" id="SignalP"/>
    </source>
</evidence>
<proteinExistence type="predicted"/>
<protein>
    <recommendedName>
        <fullName evidence="4">Outer membrane protein beta-barrel domain-containing protein</fullName>
    </recommendedName>
</protein>
<feature type="signal peptide" evidence="1">
    <location>
        <begin position="1"/>
        <end position="17"/>
    </location>
</feature>
<sequence length="177" mass="19573" precursor="true">MKQLALLGALLPSLAMADIDTSFGLGLGTQYGGFAGIKYSAGINTNKFYVGAGFANLPRAHDDEYGLTLGWEKALFDRHSLGLAIRTKKDDIPGGFYPDPASDQPTLVPYKDTYRSFIAATYTFYFNSYDEAGFLTGLSVGKTYRHNSVTDHPEYFLEPREGFDSGVEYGLYFGYQF</sequence>
<reference evidence="3" key="1">
    <citation type="submission" date="2016-01" db="EMBL/GenBank/DDBJ databases">
        <title>Complete genome sequence of Microbulbifer sp. CCB-MM1, a halophile isolated from Matang Mangrove Forest, Perak.</title>
        <authorList>
            <person name="Moh T.H."/>
            <person name="Dinesh B."/>
            <person name="Lau N.-S."/>
            <person name="Go F."/>
            <person name="Alexander Chong S.-C."/>
        </authorList>
    </citation>
    <scope>NUCLEOTIDE SEQUENCE [LARGE SCALE GENOMIC DNA]</scope>
    <source>
        <strain evidence="3">CCB-MM1</strain>
    </source>
</reference>
<dbReference type="RefSeq" id="WP_069948266.1">
    <property type="nucleotide sequence ID" value="NZ_CP014143.1"/>
</dbReference>
<evidence type="ECO:0000313" key="2">
    <source>
        <dbReference type="EMBL" id="AOS98401.1"/>
    </source>
</evidence>
<organism evidence="2 3">
    <name type="scientific">Microbulbifer aggregans</name>
    <dbReference type="NCBI Taxonomy" id="1769779"/>
    <lineage>
        <taxon>Bacteria</taxon>
        <taxon>Pseudomonadati</taxon>
        <taxon>Pseudomonadota</taxon>
        <taxon>Gammaproteobacteria</taxon>
        <taxon>Cellvibrionales</taxon>
        <taxon>Microbulbiferaceae</taxon>
        <taxon>Microbulbifer</taxon>
    </lineage>
</organism>
<keyword evidence="1" id="KW-0732">Signal</keyword>
<evidence type="ECO:0000313" key="3">
    <source>
        <dbReference type="Proteomes" id="UP000095672"/>
    </source>
</evidence>